<protein>
    <submittedName>
        <fullName evidence="2">Uncharacterized protein</fullName>
    </submittedName>
</protein>
<dbReference type="OrthoDB" id="1160184at2"/>
<feature type="coiled-coil region" evidence="1">
    <location>
        <begin position="25"/>
        <end position="62"/>
    </location>
</feature>
<keyword evidence="1" id="KW-0175">Coiled coil</keyword>
<comment type="caution">
    <text evidence="2">The sequence shown here is derived from an EMBL/GenBank/DDBJ whole genome shotgun (WGS) entry which is preliminary data.</text>
</comment>
<dbReference type="EMBL" id="VFWZ01000004">
    <property type="protein sequence ID" value="TPN85138.1"/>
    <property type="molecule type" value="Genomic_DNA"/>
</dbReference>
<proteinExistence type="predicted"/>
<accession>A0A504JBA0</accession>
<evidence type="ECO:0000256" key="1">
    <source>
        <dbReference type="SAM" id="Coils"/>
    </source>
</evidence>
<sequence length="317" mass="37117">MEQELEKSSINILDPLQDPLAKERLQNLKNKIKNIFSEHTLLNKRIKTYDNIVERLDDLEKNQKKDKAHNEDFIKNKFKILRIISKYNEMSTLMGIYKEYNEVFLNSNESRRAMLIDTGCLFCQVNNELKIYPLENYADNEKNAADLIEIVQNLVKDTNNIDHIHFWQGCEMAIPKRSEIVLNFNKTYPSVYIKKRESKDEIFIEENSWHVNYIADKGFLKVINDEHRNDFVGAILEDEILSVKTHKVSISKKEYANRLNENTNLQDDYQSINMQVLEALQKCDVVVQMPYIIPNADMLVKVSFKGSDTEELILSTS</sequence>
<dbReference type="AlphaFoldDB" id="A0A504JBA0"/>
<dbReference type="Proteomes" id="UP000315540">
    <property type="component" value="Unassembled WGS sequence"/>
</dbReference>
<dbReference type="RefSeq" id="WP_140594087.1">
    <property type="nucleotide sequence ID" value="NZ_VFWZ01000004.1"/>
</dbReference>
<evidence type="ECO:0000313" key="2">
    <source>
        <dbReference type="EMBL" id="TPN85138.1"/>
    </source>
</evidence>
<name>A0A504JBA0_9FLAO</name>
<gene>
    <name evidence="2" type="ORF">FHK87_13990</name>
</gene>
<reference evidence="2 3" key="1">
    <citation type="submission" date="2019-06" db="EMBL/GenBank/DDBJ databases">
        <authorList>
            <person name="Meng X."/>
        </authorList>
    </citation>
    <scope>NUCLEOTIDE SEQUENCE [LARGE SCALE GENOMIC DNA]</scope>
    <source>
        <strain evidence="2 3">M625</strain>
    </source>
</reference>
<evidence type="ECO:0000313" key="3">
    <source>
        <dbReference type="Proteomes" id="UP000315540"/>
    </source>
</evidence>
<organism evidence="2 3">
    <name type="scientific">Aquimarina algicola</name>
    <dbReference type="NCBI Taxonomy" id="2589995"/>
    <lineage>
        <taxon>Bacteria</taxon>
        <taxon>Pseudomonadati</taxon>
        <taxon>Bacteroidota</taxon>
        <taxon>Flavobacteriia</taxon>
        <taxon>Flavobacteriales</taxon>
        <taxon>Flavobacteriaceae</taxon>
        <taxon>Aquimarina</taxon>
    </lineage>
</organism>
<keyword evidence="3" id="KW-1185">Reference proteome</keyword>